<dbReference type="Proteomes" id="UP000049455">
    <property type="component" value="Unassembled WGS sequence"/>
</dbReference>
<evidence type="ECO:0000313" key="2">
    <source>
        <dbReference type="Proteomes" id="UP000049455"/>
    </source>
</evidence>
<reference evidence="1 2" key="1">
    <citation type="submission" date="2015-09" db="EMBL/GenBank/DDBJ databases">
        <authorList>
            <person name="Jackson K.R."/>
            <person name="Lunt B.L."/>
            <person name="Fisher J.N.B."/>
            <person name="Gardner A.V."/>
            <person name="Bailey M.E."/>
            <person name="Deus L.M."/>
            <person name="Earl A.S."/>
            <person name="Gibby P.D."/>
            <person name="Hartmann K.A."/>
            <person name="Liu J.E."/>
            <person name="Manci A.M."/>
            <person name="Nielsen D.A."/>
            <person name="Solomon M.B."/>
            <person name="Breakwell D.P."/>
            <person name="Burnett S.H."/>
            <person name="Grose J.H."/>
        </authorList>
    </citation>
    <scope>NUCLEOTIDE SEQUENCE [LARGE SCALE GENOMIC DNA]</scope>
    <source>
        <strain evidence="1 2">CECT 7799</strain>
    </source>
</reference>
<proteinExistence type="predicted"/>
<organism evidence="1 2">
    <name type="scientific">Jannaschia seosinensis</name>
    <dbReference type="NCBI Taxonomy" id="313367"/>
    <lineage>
        <taxon>Bacteria</taxon>
        <taxon>Pseudomonadati</taxon>
        <taxon>Pseudomonadota</taxon>
        <taxon>Alphaproteobacteria</taxon>
        <taxon>Rhodobacterales</taxon>
        <taxon>Roseobacteraceae</taxon>
        <taxon>Jannaschia</taxon>
    </lineage>
</organism>
<accession>A0A0M7B9J9</accession>
<dbReference type="RefSeq" id="WP_275934888.1">
    <property type="nucleotide sequence ID" value="NZ_CYPR01000091.1"/>
</dbReference>
<dbReference type="AlphaFoldDB" id="A0A0M7B9J9"/>
<gene>
    <name evidence="1" type="ORF">JSE7799_01458</name>
</gene>
<keyword evidence="2" id="KW-1185">Reference proteome</keyword>
<protein>
    <recommendedName>
        <fullName evidence="3">Transposase</fullName>
    </recommendedName>
</protein>
<dbReference type="STRING" id="313367.JSE7799_01458"/>
<dbReference type="EMBL" id="CYPR01000091">
    <property type="protein sequence ID" value="CUH38690.1"/>
    <property type="molecule type" value="Genomic_DNA"/>
</dbReference>
<sequence>MAGKRGKPEDIVLKLQKFEVLQGQGMAIADDLRPVRSLSLM</sequence>
<evidence type="ECO:0008006" key="3">
    <source>
        <dbReference type="Google" id="ProtNLM"/>
    </source>
</evidence>
<evidence type="ECO:0000313" key="1">
    <source>
        <dbReference type="EMBL" id="CUH38690.1"/>
    </source>
</evidence>
<name>A0A0M7B9J9_9RHOB</name>